<dbReference type="FunFam" id="3.40.50.300:FF:000140">
    <property type="entry name" value="Lipid A export ATP-binding/permease protein MsbA"/>
    <property type="match status" value="1"/>
</dbReference>
<feature type="transmembrane region" description="Helical" evidence="13">
    <location>
        <begin position="137"/>
        <end position="159"/>
    </location>
</feature>
<dbReference type="PANTHER" id="PTHR43394">
    <property type="entry name" value="ATP-DEPENDENT PERMEASE MDL1, MITOCHONDRIAL"/>
    <property type="match status" value="1"/>
</dbReference>
<reference evidence="16" key="1">
    <citation type="journal article" date="2013" name="Genetics">
        <title>The draft genome and transcriptome of Panagrellus redivivus are shaped by the harsh demands of a free-living lifestyle.</title>
        <authorList>
            <person name="Srinivasan J."/>
            <person name="Dillman A.R."/>
            <person name="Macchietto M.G."/>
            <person name="Heikkinen L."/>
            <person name="Lakso M."/>
            <person name="Fracchia K.M."/>
            <person name="Antoshechkin I."/>
            <person name="Mortazavi A."/>
            <person name="Wong G."/>
            <person name="Sternberg P.W."/>
        </authorList>
    </citation>
    <scope>NUCLEOTIDE SEQUENCE [LARGE SCALE GENOMIC DNA]</scope>
    <source>
        <strain evidence="16">MT8872</strain>
    </source>
</reference>
<dbReference type="EC" id="7.4.2.14" evidence="11"/>
<comment type="similarity">
    <text evidence="2">Belongs to the ABC transporter superfamily. ABCB family. MHC peptide exporter (TC 3.A.1.209) subfamily.</text>
</comment>
<dbReference type="CDD" id="cd03249">
    <property type="entry name" value="ABC_MTABC3_MDL1_MDL2"/>
    <property type="match status" value="1"/>
</dbReference>
<keyword evidence="3" id="KW-0813">Transport</keyword>
<evidence type="ECO:0000259" key="14">
    <source>
        <dbReference type="PROSITE" id="PS50893"/>
    </source>
</evidence>
<proteinExistence type="inferred from homology"/>
<dbReference type="PANTHER" id="PTHR43394:SF19">
    <property type="entry name" value="ABC TRANSPORTER B FAMILY"/>
    <property type="match status" value="1"/>
</dbReference>
<dbReference type="InterPro" id="IPR027417">
    <property type="entry name" value="P-loop_NTPase"/>
</dbReference>
<dbReference type="InterPro" id="IPR039421">
    <property type="entry name" value="Type_1_exporter"/>
</dbReference>
<feature type="transmembrane region" description="Helical" evidence="13">
    <location>
        <begin position="215"/>
        <end position="239"/>
    </location>
</feature>
<dbReference type="PIRSF" id="PIRSF002773">
    <property type="entry name" value="ABC_prm/ATPase_B"/>
    <property type="match status" value="1"/>
</dbReference>
<dbReference type="GO" id="GO:0015421">
    <property type="term" value="F:ABC-type oligopeptide transporter activity"/>
    <property type="evidence" value="ECO:0007669"/>
    <property type="project" value="TreeGrafter"/>
</dbReference>
<accession>A0A7E4UMG2</accession>
<feature type="transmembrane region" description="Helical" evidence="13">
    <location>
        <begin position="102"/>
        <end position="125"/>
    </location>
</feature>
<dbReference type="InterPro" id="IPR013305">
    <property type="entry name" value="ABC_Tap-like"/>
</dbReference>
<evidence type="ECO:0000256" key="11">
    <source>
        <dbReference type="ARBA" id="ARBA00034522"/>
    </source>
</evidence>
<keyword evidence="7" id="KW-0571">Peptide transport</keyword>
<dbReference type="InterPro" id="IPR003593">
    <property type="entry name" value="AAA+_ATPase"/>
</dbReference>
<comment type="subcellular location">
    <subcellularLocation>
        <location evidence="1">Endomembrane system</location>
        <topology evidence="1">Multi-pass membrane protein</topology>
    </subcellularLocation>
</comment>
<dbReference type="InterPro" id="IPR011527">
    <property type="entry name" value="ABC1_TM_dom"/>
</dbReference>
<evidence type="ECO:0000313" key="16">
    <source>
        <dbReference type="Proteomes" id="UP000492821"/>
    </source>
</evidence>
<evidence type="ECO:0000256" key="9">
    <source>
        <dbReference type="ARBA" id="ARBA00022989"/>
    </source>
</evidence>
<dbReference type="SMART" id="SM00382">
    <property type="entry name" value="AAA"/>
    <property type="match status" value="1"/>
</dbReference>
<dbReference type="GO" id="GO:0005524">
    <property type="term" value="F:ATP binding"/>
    <property type="evidence" value="ECO:0007669"/>
    <property type="project" value="UniProtKB-KW"/>
</dbReference>
<dbReference type="Pfam" id="PF00005">
    <property type="entry name" value="ABC_tran"/>
    <property type="match status" value="1"/>
</dbReference>
<keyword evidence="16" id="KW-1185">Reference proteome</keyword>
<evidence type="ECO:0000256" key="10">
    <source>
        <dbReference type="ARBA" id="ARBA00023136"/>
    </source>
</evidence>
<dbReference type="GO" id="GO:0016020">
    <property type="term" value="C:membrane"/>
    <property type="evidence" value="ECO:0007669"/>
    <property type="project" value="InterPro"/>
</dbReference>
<dbReference type="InterPro" id="IPR017871">
    <property type="entry name" value="ABC_transporter-like_CS"/>
</dbReference>
<dbReference type="PROSITE" id="PS00211">
    <property type="entry name" value="ABC_TRANSPORTER_1"/>
    <property type="match status" value="1"/>
</dbReference>
<dbReference type="GO" id="GO:0012505">
    <property type="term" value="C:endomembrane system"/>
    <property type="evidence" value="ECO:0007669"/>
    <property type="project" value="UniProtKB-SubCell"/>
</dbReference>
<evidence type="ECO:0000256" key="2">
    <source>
        <dbReference type="ARBA" id="ARBA00006493"/>
    </source>
</evidence>
<keyword evidence="7" id="KW-0653">Protein transport</keyword>
<name>A0A7E4UMG2_PANRE</name>
<dbReference type="Gene3D" id="3.40.50.300">
    <property type="entry name" value="P-loop containing nucleotide triphosphate hydrolases"/>
    <property type="match status" value="1"/>
</dbReference>
<evidence type="ECO:0000256" key="6">
    <source>
        <dbReference type="ARBA" id="ARBA00022840"/>
    </source>
</evidence>
<feature type="transmembrane region" description="Helical" evidence="13">
    <location>
        <begin position="70"/>
        <end position="90"/>
    </location>
</feature>
<evidence type="ECO:0000256" key="1">
    <source>
        <dbReference type="ARBA" id="ARBA00004127"/>
    </source>
</evidence>
<evidence type="ECO:0000256" key="3">
    <source>
        <dbReference type="ARBA" id="ARBA00022448"/>
    </source>
</evidence>
<dbReference type="InterPro" id="IPR036640">
    <property type="entry name" value="ABC1_TM_sf"/>
</dbReference>
<evidence type="ECO:0000256" key="13">
    <source>
        <dbReference type="SAM" id="Phobius"/>
    </source>
</evidence>
<dbReference type="FunFam" id="1.20.1560.10:FF:000154">
    <property type="entry name" value="HAlF transporter (PGP related)"/>
    <property type="match status" value="1"/>
</dbReference>
<comment type="catalytic activity">
    <reaction evidence="12">
        <text>a peptide antigen(in) + ATP + H2O = a peptide antigen(out) + ADP + phosphate + H(+)</text>
        <dbReference type="Rhea" id="RHEA:65972"/>
        <dbReference type="Rhea" id="RHEA-COMP:16941"/>
        <dbReference type="ChEBI" id="CHEBI:15377"/>
        <dbReference type="ChEBI" id="CHEBI:15378"/>
        <dbReference type="ChEBI" id="CHEBI:30616"/>
        <dbReference type="ChEBI" id="CHEBI:43474"/>
        <dbReference type="ChEBI" id="CHEBI:166823"/>
        <dbReference type="ChEBI" id="CHEBI:456216"/>
        <dbReference type="EC" id="7.4.2.14"/>
    </reaction>
    <physiologicalReaction direction="left-to-right" evidence="12">
        <dbReference type="Rhea" id="RHEA:65973"/>
    </physiologicalReaction>
</comment>
<evidence type="ECO:0000256" key="5">
    <source>
        <dbReference type="ARBA" id="ARBA00022741"/>
    </source>
</evidence>
<keyword evidence="10 13" id="KW-0472">Membrane</keyword>
<evidence type="ECO:0000256" key="8">
    <source>
        <dbReference type="ARBA" id="ARBA00022967"/>
    </source>
</evidence>
<evidence type="ECO:0000256" key="12">
    <source>
        <dbReference type="ARBA" id="ARBA00048240"/>
    </source>
</evidence>
<organism evidence="16 17">
    <name type="scientific">Panagrellus redivivus</name>
    <name type="common">Microworm</name>
    <dbReference type="NCBI Taxonomy" id="6233"/>
    <lineage>
        <taxon>Eukaryota</taxon>
        <taxon>Metazoa</taxon>
        <taxon>Ecdysozoa</taxon>
        <taxon>Nematoda</taxon>
        <taxon>Chromadorea</taxon>
        <taxon>Rhabditida</taxon>
        <taxon>Tylenchina</taxon>
        <taxon>Panagrolaimomorpha</taxon>
        <taxon>Panagrolaimoidea</taxon>
        <taxon>Panagrolaimidae</taxon>
        <taxon>Panagrellus</taxon>
    </lineage>
</organism>
<sequence length="830" mass="92458">MAPPRSAGPPPSSGWYSPWTAVGIATVFAMLDVFVVMMGLMWDGNFFTFDNVVHWFDLANYKFTENPVDFLLVAFLRVCLLFGGAMAVYASPNGSPEVLNKYSNLSFAAVLLIIAFSPTKLLAFYESDDTKLVIGDWILMLWTIFASLIVQGIWVSVFARVHEAPTRSSGHYRLYEEEDTEYYAELARMEAERDSQKRETFKMLLRLFSYMGKEWAFYTVAFGFLLLYSASRVFIPYYTGEVVASVFGKDSSYEKLHRTVFIMAMLSLAGTVFGGFRGGFFTYSQARVDRRIRSDLFNSLVNQEIGFFDENKTGEIVSRLNADCQTMSNTLSLYMNVLTRNTTMLFGSMAFMFSLSWRLTMVTFIAIPIIFLVSKVYGVYYDRLAEEGQASIAKANDVAEEVLSSVRTVKSFACENFESHRFLSFLDVTLGIGARKSVAHVGFLLTTELLQMGILTVVLFYGGHLVILGKVEAGLLVSFLLYQFQLGENLRELGEVWNGLMQAVGASRKVFELIDRECKIPNNGNVKFDGQGGNHKLEGRIEFRNVRFNYPTRPDIPIMQDLSFTVKPGEVVALVGPSGGGKSSCIAMLEHFYEPHFGDVLLDGISVRDYDHKFLHTAVALVGQEPVLYARSVRENIAYGMDYCSEEAIQRAAKHANAHAFIMDTTDQYETDVGEKGSQMSGGQKQRIAIARALVRNPTVLLLDEATSALDSESEHLVQEAISKNLKGRTVILIAHRLSTVENADKIVVISGGKVVQQGVHKDLINEEGIYQQLVQRQMLGGDLTEEDVKKAKPLPSSMARSTHARRIMSPAPGSISQSFLGTSVTGSLI</sequence>
<reference evidence="17" key="2">
    <citation type="submission" date="2020-10" db="UniProtKB">
        <authorList>
            <consortium name="WormBaseParasite"/>
        </authorList>
    </citation>
    <scope>IDENTIFICATION</scope>
</reference>
<keyword evidence="9 13" id="KW-1133">Transmembrane helix</keyword>
<keyword evidence="6" id="KW-0067">ATP-binding</keyword>
<feature type="transmembrane region" description="Helical" evidence="13">
    <location>
        <begin position="259"/>
        <end position="283"/>
    </location>
</feature>
<evidence type="ECO:0000256" key="7">
    <source>
        <dbReference type="ARBA" id="ARBA00022856"/>
    </source>
</evidence>
<dbReference type="AlphaFoldDB" id="A0A7E4UMG2"/>
<dbReference type="NCBIfam" id="TIGR00958">
    <property type="entry name" value="3a01208"/>
    <property type="match status" value="1"/>
</dbReference>
<dbReference type="SUPFAM" id="SSF90123">
    <property type="entry name" value="ABC transporter transmembrane region"/>
    <property type="match status" value="1"/>
</dbReference>
<dbReference type="GO" id="GO:0016887">
    <property type="term" value="F:ATP hydrolysis activity"/>
    <property type="evidence" value="ECO:0007669"/>
    <property type="project" value="InterPro"/>
</dbReference>
<feature type="transmembrane region" description="Helical" evidence="13">
    <location>
        <begin position="21"/>
        <end position="42"/>
    </location>
</feature>
<keyword evidence="5" id="KW-0547">Nucleotide-binding</keyword>
<dbReference type="GO" id="GO:0015433">
    <property type="term" value="F:ABC-type peptide antigen transporter activity"/>
    <property type="evidence" value="ECO:0007669"/>
    <property type="project" value="UniProtKB-EC"/>
</dbReference>
<dbReference type="Pfam" id="PF00664">
    <property type="entry name" value="ABC_membrane"/>
    <property type="match status" value="1"/>
</dbReference>
<evidence type="ECO:0000259" key="15">
    <source>
        <dbReference type="PROSITE" id="PS50929"/>
    </source>
</evidence>
<feature type="domain" description="ABC transporter" evidence="14">
    <location>
        <begin position="541"/>
        <end position="777"/>
    </location>
</feature>
<dbReference type="SUPFAM" id="SSF52540">
    <property type="entry name" value="P-loop containing nucleoside triphosphate hydrolases"/>
    <property type="match status" value="1"/>
</dbReference>
<keyword evidence="4 13" id="KW-0812">Transmembrane</keyword>
<dbReference type="Proteomes" id="UP000492821">
    <property type="component" value="Unassembled WGS sequence"/>
</dbReference>
<dbReference type="CDD" id="cd18572">
    <property type="entry name" value="ABC_6TM_TAP"/>
    <property type="match status" value="1"/>
</dbReference>
<dbReference type="InterPro" id="IPR003439">
    <property type="entry name" value="ABC_transporter-like_ATP-bd"/>
</dbReference>
<dbReference type="WBParaSite" id="Pan_g10515.t1">
    <property type="protein sequence ID" value="Pan_g10515.t1"/>
    <property type="gene ID" value="Pan_g10515"/>
</dbReference>
<dbReference type="Gene3D" id="1.20.1560.10">
    <property type="entry name" value="ABC transporter type 1, transmembrane domain"/>
    <property type="match status" value="1"/>
</dbReference>
<protein>
    <recommendedName>
        <fullName evidence="11">ABC-type antigen peptide transporter</fullName>
        <ecNumber evidence="11">7.4.2.14</ecNumber>
    </recommendedName>
</protein>
<keyword evidence="8" id="KW-1278">Translocase</keyword>
<feature type="domain" description="ABC transmembrane type-1" evidence="15">
    <location>
        <begin position="220"/>
        <end position="502"/>
    </location>
</feature>
<evidence type="ECO:0000256" key="4">
    <source>
        <dbReference type="ARBA" id="ARBA00022692"/>
    </source>
</evidence>
<feature type="transmembrane region" description="Helical" evidence="13">
    <location>
        <begin position="350"/>
        <end position="373"/>
    </location>
</feature>
<dbReference type="PROSITE" id="PS50893">
    <property type="entry name" value="ABC_TRANSPORTER_2"/>
    <property type="match status" value="1"/>
</dbReference>
<dbReference type="PROSITE" id="PS50929">
    <property type="entry name" value="ABC_TM1F"/>
    <property type="match status" value="1"/>
</dbReference>
<evidence type="ECO:0000313" key="17">
    <source>
        <dbReference type="WBParaSite" id="Pan_g10515.t1"/>
    </source>
</evidence>